<feature type="compositionally biased region" description="Basic and acidic residues" evidence="1">
    <location>
        <begin position="133"/>
        <end position="143"/>
    </location>
</feature>
<evidence type="ECO:0000313" key="3">
    <source>
        <dbReference type="Proteomes" id="UP000801864"/>
    </source>
</evidence>
<reference evidence="2 3" key="1">
    <citation type="submission" date="2018-06" db="EMBL/GenBank/DDBJ databases">
        <title>Genome analysis of cellulolytic fungus Trichoderma lentiforme CFAM-422.</title>
        <authorList>
            <person name="Steindorff A.S."/>
            <person name="Formighieri E.F."/>
            <person name="Midorikawa G.E.O."/>
            <person name="Tamietti M.S."/>
            <person name="Ramos E.Z."/>
            <person name="Silva A.S."/>
            <person name="Bon E.P.S."/>
            <person name="Mendes T.D."/>
            <person name="Damaso M.C.T."/>
            <person name="Favaro L.C.L."/>
        </authorList>
    </citation>
    <scope>NUCLEOTIDE SEQUENCE [LARGE SCALE GENOMIC DNA]</scope>
    <source>
        <strain evidence="2 3">CFAM-422</strain>
    </source>
</reference>
<sequence>MSPTSDSELSELVDLSTKLLQLLDFEYAMSHWEGSSMPTIILTTPSGQEMDIDTAPSWRDIQLPAHLVNPKNGSKRANGNADGNANDNENDEKEKSTTTQTIVTEKMIGHGHLRAKRTIKKIRRKVQGVNGRKVGEIETRGGNDTEGLSLDQPDVSDKTTL</sequence>
<feature type="region of interest" description="Disordered" evidence="1">
    <location>
        <begin position="64"/>
        <end position="101"/>
    </location>
</feature>
<keyword evidence="3" id="KW-1185">Reference proteome</keyword>
<organism evidence="2 3">
    <name type="scientific">Trichoderma lentiforme</name>
    <dbReference type="NCBI Taxonomy" id="1567552"/>
    <lineage>
        <taxon>Eukaryota</taxon>
        <taxon>Fungi</taxon>
        <taxon>Dikarya</taxon>
        <taxon>Ascomycota</taxon>
        <taxon>Pezizomycotina</taxon>
        <taxon>Sordariomycetes</taxon>
        <taxon>Hypocreomycetidae</taxon>
        <taxon>Hypocreales</taxon>
        <taxon>Hypocreaceae</taxon>
        <taxon>Trichoderma</taxon>
    </lineage>
</organism>
<name>A0A9P4XBM4_9HYPO</name>
<evidence type="ECO:0000256" key="1">
    <source>
        <dbReference type="SAM" id="MobiDB-lite"/>
    </source>
</evidence>
<dbReference type="EMBL" id="QLNT01000014">
    <property type="protein sequence ID" value="KAF3067916.1"/>
    <property type="molecule type" value="Genomic_DNA"/>
</dbReference>
<dbReference type="AlphaFoldDB" id="A0A9P4XBM4"/>
<evidence type="ECO:0000313" key="2">
    <source>
        <dbReference type="EMBL" id="KAF3067916.1"/>
    </source>
</evidence>
<gene>
    <name evidence="2" type="ORF">CFAM422_008224</name>
</gene>
<feature type="region of interest" description="Disordered" evidence="1">
    <location>
        <begin position="120"/>
        <end position="161"/>
    </location>
</feature>
<proteinExistence type="predicted"/>
<protein>
    <submittedName>
        <fullName evidence="2">Uncharacterized protein</fullName>
    </submittedName>
</protein>
<comment type="caution">
    <text evidence="2">The sequence shown here is derived from an EMBL/GenBank/DDBJ whole genome shotgun (WGS) entry which is preliminary data.</text>
</comment>
<feature type="compositionally biased region" description="Low complexity" evidence="1">
    <location>
        <begin position="77"/>
        <end position="87"/>
    </location>
</feature>
<dbReference type="Proteomes" id="UP000801864">
    <property type="component" value="Unassembled WGS sequence"/>
</dbReference>
<accession>A0A9P4XBM4</accession>